<proteinExistence type="predicted"/>
<gene>
    <name evidence="2" type="ORF">MM415A02746_0006</name>
    <name evidence="3" type="ORF">MM415B02411_0006</name>
</gene>
<dbReference type="Pfam" id="PF01973">
    <property type="entry name" value="MptE-like"/>
    <property type="match status" value="1"/>
</dbReference>
<evidence type="ECO:0000313" key="3">
    <source>
        <dbReference type="EMBL" id="QJA90261.1"/>
    </source>
</evidence>
<sequence>MLKETDIPLSSQQYNVVTDATLQPLEIKNAFHNFQQIKSEFDSGIAIDAYTQKLKYTDPKRAPKDDYPTPTETTVPCIIVGSGITLDKAGPLLKDWDYPIITSSSHATTLAYYGHDPEMIFVLDPKTRKAELEPVPTFYWERSDSNIVVHPGLYPELINAWPAEWGKMYFREVNPAKEFYYKTLAIAYDFITTFMFLFSSATSGQVGLAHMLGYNPLFLVGCEFGAPGLKDRFTRYFYEGGDWRAEQPPDPPKSQLVESIYGVPTYPILIHYRRALAAVWRCDMPQLIQTSNIGNFRECPYVPIEEIVECQGMGLESVYWTKDHIKEISDRLMAHGKMFAVPLARRPDGKEALRFLELDSGPDCIQKMERYLDALEQLVQKNPPEDAELIFDKAKSMDYIKRLYKEVGGAL</sequence>
<dbReference type="EMBL" id="MT141955">
    <property type="protein sequence ID" value="QJA72490.1"/>
    <property type="molecule type" value="Genomic_DNA"/>
</dbReference>
<protein>
    <recommendedName>
        <fullName evidence="1">6-hydroxymethylpterin diphosphokinase MptE-like domain-containing protein</fullName>
    </recommendedName>
</protein>
<accession>A0A6M3JRG3</accession>
<feature type="domain" description="6-hydroxymethylpterin diphosphokinase MptE-like" evidence="1">
    <location>
        <begin position="74"/>
        <end position="225"/>
    </location>
</feature>
<dbReference type="AlphaFoldDB" id="A0A6M3JRG3"/>
<organism evidence="2">
    <name type="scientific">viral metagenome</name>
    <dbReference type="NCBI Taxonomy" id="1070528"/>
    <lineage>
        <taxon>unclassified sequences</taxon>
        <taxon>metagenomes</taxon>
        <taxon>organismal metagenomes</taxon>
    </lineage>
</organism>
<dbReference type="EMBL" id="MT142901">
    <property type="protein sequence ID" value="QJA90261.1"/>
    <property type="molecule type" value="Genomic_DNA"/>
</dbReference>
<name>A0A6M3JRG3_9ZZZZ</name>
<evidence type="ECO:0000259" key="1">
    <source>
        <dbReference type="Pfam" id="PF01973"/>
    </source>
</evidence>
<reference evidence="2" key="1">
    <citation type="submission" date="2020-03" db="EMBL/GenBank/DDBJ databases">
        <title>The deep terrestrial virosphere.</title>
        <authorList>
            <person name="Holmfeldt K."/>
            <person name="Nilsson E."/>
            <person name="Simone D."/>
            <person name="Lopez-Fernandez M."/>
            <person name="Wu X."/>
            <person name="de Brujin I."/>
            <person name="Lundin D."/>
            <person name="Andersson A."/>
            <person name="Bertilsson S."/>
            <person name="Dopson M."/>
        </authorList>
    </citation>
    <scope>NUCLEOTIDE SEQUENCE</scope>
    <source>
        <strain evidence="2">MM415A02746</strain>
        <strain evidence="3">MM415B02411</strain>
    </source>
</reference>
<dbReference type="InterPro" id="IPR002826">
    <property type="entry name" value="MptE-like"/>
</dbReference>
<evidence type="ECO:0000313" key="2">
    <source>
        <dbReference type="EMBL" id="QJA72490.1"/>
    </source>
</evidence>